<sequence length="345" mass="37437">MDGMELGPGPSAVRMPSNTAVWRGRIFLRPAETGPSIGAASITNCCAPENSGYSGLPNITGSHYDYRPASAISQTNEDGITNPQVKAKTIHGQFKIGYVIKLLWVEPRGESSRNSERSRNGEDTDVTDDDGPSSTKGFSKTRRFVIVKVFTGHCTCQGVVKRGVHPEVHAAVFTADGPKLAPGEADVLTRPPIRFLSKSPREKLDPMTRLNYAKLYTVEYNIKLRFIDVSASSGREPASLSQGEDSSAASRFGYGYTNQRLSGSTSSFNRPQENPKNCWQDDPAAAGSGHGNSSISNAESPSDRPRASDYGEDDPPALGTYVSSRNRGKTPIETYDHHDDLYDDN</sequence>
<dbReference type="OrthoDB" id="3559580at2759"/>
<feature type="compositionally biased region" description="Basic and acidic residues" evidence="1">
    <location>
        <begin position="109"/>
        <end position="122"/>
    </location>
</feature>
<reference evidence="3 4" key="1">
    <citation type="journal article" date="2012" name="Eukaryot. Cell">
        <title>Genome sequence of the fungus Glarea lozoyensis: the first genome sequence of a species from the Helotiaceae family.</title>
        <authorList>
            <person name="Youssar L."/>
            <person name="Gruening B.A."/>
            <person name="Erxleben A."/>
            <person name="Guenther S."/>
            <person name="Huettel W."/>
        </authorList>
    </citation>
    <scope>NUCLEOTIDE SEQUENCE [LARGE SCALE GENOMIC DNA]</scope>
    <source>
        <strain evidence="4">ATCC 74030 / MF5533</strain>
    </source>
</reference>
<feature type="compositionally biased region" description="Basic and acidic residues" evidence="1">
    <location>
        <begin position="334"/>
        <end position="345"/>
    </location>
</feature>
<feature type="compositionally biased region" description="Polar residues" evidence="1">
    <location>
        <begin position="291"/>
        <end position="300"/>
    </location>
</feature>
<dbReference type="InParanoid" id="H0EEX6"/>
<feature type="domain" description="DUF6590" evidence="2">
    <location>
        <begin position="93"/>
        <end position="227"/>
    </location>
</feature>
<feature type="compositionally biased region" description="Polar residues" evidence="1">
    <location>
        <begin position="262"/>
        <end position="277"/>
    </location>
</feature>
<dbReference type="EMBL" id="AGUE01000016">
    <property type="protein sequence ID" value="EHL03039.1"/>
    <property type="molecule type" value="Genomic_DNA"/>
</dbReference>
<gene>
    <name evidence="3" type="ORF">M7I_1013</name>
</gene>
<evidence type="ECO:0000256" key="1">
    <source>
        <dbReference type="SAM" id="MobiDB-lite"/>
    </source>
</evidence>
<keyword evidence="4" id="KW-1185">Reference proteome</keyword>
<proteinExistence type="predicted"/>
<dbReference type="Pfam" id="PF20233">
    <property type="entry name" value="DUF6590"/>
    <property type="match status" value="1"/>
</dbReference>
<protein>
    <recommendedName>
        <fullName evidence="2">DUF6590 domain-containing protein</fullName>
    </recommendedName>
</protein>
<dbReference type="Proteomes" id="UP000005446">
    <property type="component" value="Unassembled WGS sequence"/>
</dbReference>
<name>H0EEX6_GLAL7</name>
<organism evidence="3 4">
    <name type="scientific">Glarea lozoyensis (strain ATCC 74030 / MF5533)</name>
    <dbReference type="NCBI Taxonomy" id="1104152"/>
    <lineage>
        <taxon>Eukaryota</taxon>
        <taxon>Fungi</taxon>
        <taxon>Dikarya</taxon>
        <taxon>Ascomycota</taxon>
        <taxon>Pezizomycotina</taxon>
        <taxon>Leotiomycetes</taxon>
        <taxon>Helotiales</taxon>
        <taxon>Helotiaceae</taxon>
        <taxon>Glarea</taxon>
    </lineage>
</organism>
<dbReference type="InterPro" id="IPR046497">
    <property type="entry name" value="DUF6590"/>
</dbReference>
<dbReference type="AlphaFoldDB" id="H0EEX6"/>
<comment type="caution">
    <text evidence="3">The sequence shown here is derived from an EMBL/GenBank/DDBJ whole genome shotgun (WGS) entry which is preliminary data.</text>
</comment>
<accession>H0EEX6</accession>
<feature type="region of interest" description="Disordered" evidence="1">
    <location>
        <begin position="109"/>
        <end position="135"/>
    </location>
</feature>
<feature type="region of interest" description="Disordered" evidence="1">
    <location>
        <begin position="262"/>
        <end position="345"/>
    </location>
</feature>
<evidence type="ECO:0000259" key="2">
    <source>
        <dbReference type="Pfam" id="PF20233"/>
    </source>
</evidence>
<dbReference type="HOGENOM" id="CLU_036628_0_0_1"/>
<evidence type="ECO:0000313" key="3">
    <source>
        <dbReference type="EMBL" id="EHL03039.1"/>
    </source>
</evidence>
<evidence type="ECO:0000313" key="4">
    <source>
        <dbReference type="Proteomes" id="UP000005446"/>
    </source>
</evidence>